<evidence type="ECO:0000313" key="3">
    <source>
        <dbReference type="Proteomes" id="UP001231701"/>
    </source>
</evidence>
<keyword evidence="1" id="KW-0812">Transmembrane</keyword>
<name>A0AAX3ZV78_STRRO</name>
<keyword evidence="1" id="KW-0472">Membrane</keyword>
<evidence type="ECO:0000313" key="2">
    <source>
        <dbReference type="EMBL" id="WMC91034.1"/>
    </source>
</evidence>
<keyword evidence="1" id="KW-1133">Transmembrane helix</keyword>
<reference evidence="2" key="1">
    <citation type="submission" date="2023-03" db="EMBL/GenBank/DDBJ databases">
        <title>Borrelidin-producing and root-colonizing Streptomyces rochei is a potent biopesticide for soil-borne oomycete-caused plant diseases.</title>
        <authorList>
            <person name="Zhou D."/>
            <person name="Wang X."/>
            <person name="Navarro-Munoz J.C."/>
            <person name="Li W."/>
            <person name="Li J."/>
            <person name="Jiu M."/>
            <person name="Deng S."/>
            <person name="Ye Y."/>
            <person name="Daly P."/>
            <person name="Wei L."/>
        </authorList>
    </citation>
    <scope>NUCLEOTIDE SEQUENCE</scope>
    <source>
        <strain evidence="2">JK1</strain>
        <plasmid evidence="2">unnamed</plasmid>
    </source>
</reference>
<keyword evidence="2" id="KW-0614">Plasmid</keyword>
<dbReference type="GeneID" id="90947549"/>
<gene>
    <name evidence="2" type="ORF">P7W03_35960</name>
</gene>
<dbReference type="Proteomes" id="UP001231701">
    <property type="component" value="Plasmid unnamed"/>
</dbReference>
<geneLocation type="plasmid" evidence="2 3">
    <name>unnamed</name>
</geneLocation>
<accession>A0AAX3ZV78</accession>
<protein>
    <submittedName>
        <fullName evidence="2">Uncharacterized protein</fullName>
    </submittedName>
</protein>
<dbReference type="EMBL" id="CP121272">
    <property type="protein sequence ID" value="WMC91034.1"/>
    <property type="molecule type" value="Genomic_DNA"/>
</dbReference>
<dbReference type="AlphaFoldDB" id="A0AAX3ZV78"/>
<evidence type="ECO:0000256" key="1">
    <source>
        <dbReference type="SAM" id="Phobius"/>
    </source>
</evidence>
<organism evidence="2 3">
    <name type="scientific">Streptomyces rochei</name>
    <name type="common">Streptomyces parvullus</name>
    <dbReference type="NCBI Taxonomy" id="1928"/>
    <lineage>
        <taxon>Bacteria</taxon>
        <taxon>Bacillati</taxon>
        <taxon>Actinomycetota</taxon>
        <taxon>Actinomycetes</taxon>
        <taxon>Kitasatosporales</taxon>
        <taxon>Streptomycetaceae</taxon>
        <taxon>Streptomyces</taxon>
        <taxon>Streptomyces rochei group</taxon>
    </lineage>
</organism>
<proteinExistence type="predicted"/>
<dbReference type="RefSeq" id="WP_127437333.1">
    <property type="nucleotide sequence ID" value="NZ_CP121272.1"/>
</dbReference>
<sequence length="107" mass="11110">MIACPSPKCSSPNVADLPHYWQSLPSESPLKAKYAPPTRPKVSYWAAVAGIVAGVLVITGGGVLLGLLLTVGGAGWGAVVYKAVQWAEAQRAAWESSHVCLACTGTF</sequence>
<feature type="transmembrane region" description="Helical" evidence="1">
    <location>
        <begin position="44"/>
        <end position="69"/>
    </location>
</feature>